<feature type="region of interest" description="Disordered" evidence="8">
    <location>
        <begin position="1"/>
        <end position="40"/>
    </location>
</feature>
<organism evidence="11 12">
    <name type="scientific">Saccharothrix longispora</name>
    <dbReference type="NCBI Taxonomy" id="33920"/>
    <lineage>
        <taxon>Bacteria</taxon>
        <taxon>Bacillati</taxon>
        <taxon>Actinomycetota</taxon>
        <taxon>Actinomycetes</taxon>
        <taxon>Pseudonocardiales</taxon>
        <taxon>Pseudonocardiaceae</taxon>
        <taxon>Saccharothrix</taxon>
    </lineage>
</organism>
<keyword evidence="3 9" id="KW-0812">Transmembrane</keyword>
<evidence type="ECO:0000256" key="1">
    <source>
        <dbReference type="ARBA" id="ARBA00004236"/>
    </source>
</evidence>
<comment type="caution">
    <text evidence="11">The sequence shown here is derived from an EMBL/GenBank/DDBJ whole genome shotgun (WGS) entry which is preliminary data.</text>
</comment>
<evidence type="ECO:0000313" key="12">
    <source>
        <dbReference type="Proteomes" id="UP001268819"/>
    </source>
</evidence>
<feature type="compositionally biased region" description="Pro residues" evidence="8">
    <location>
        <begin position="15"/>
        <end position="29"/>
    </location>
</feature>
<gene>
    <name evidence="11" type="ORF">J2S66_000616</name>
</gene>
<reference evidence="11 12" key="1">
    <citation type="submission" date="2023-07" db="EMBL/GenBank/DDBJ databases">
        <title>Sequencing the genomes of 1000 actinobacteria strains.</title>
        <authorList>
            <person name="Klenk H.-P."/>
        </authorList>
    </citation>
    <scope>NUCLEOTIDE SEQUENCE [LARGE SCALE GENOMIC DNA]</scope>
    <source>
        <strain evidence="11 12">DSM 43749</strain>
    </source>
</reference>
<keyword evidence="7 9" id="KW-0472">Membrane</keyword>
<evidence type="ECO:0000256" key="5">
    <source>
        <dbReference type="ARBA" id="ARBA00022989"/>
    </source>
</evidence>
<keyword evidence="2" id="KW-1003">Cell membrane</keyword>
<evidence type="ECO:0000259" key="10">
    <source>
        <dbReference type="Pfam" id="PF18967"/>
    </source>
</evidence>
<feature type="transmembrane region" description="Helical" evidence="9">
    <location>
        <begin position="92"/>
        <end position="116"/>
    </location>
</feature>
<evidence type="ECO:0000256" key="9">
    <source>
        <dbReference type="SAM" id="Phobius"/>
    </source>
</evidence>
<evidence type="ECO:0000256" key="8">
    <source>
        <dbReference type="SAM" id="MobiDB-lite"/>
    </source>
</evidence>
<evidence type="ECO:0000256" key="3">
    <source>
        <dbReference type="ARBA" id="ARBA00022692"/>
    </source>
</evidence>
<comment type="subcellular location">
    <subcellularLocation>
        <location evidence="1">Cell membrane</location>
    </subcellularLocation>
</comment>
<sequence>MTDTRQGLAGRSAPRPVPTAPPTAVPTAPPRARAGGDRAADRSPRLLSWLQRVHASGREDLWRGDGLAALIVIGLALLAGLVSQIAADLPRLELLVVCLAGLPGAYSLICAVRVALPRGLAPADLTDRRPGSWPHSLGKTPSTLITAYDEALDREAEDTAADVQTIAGIAARKFALVRRAVRWLIVTVGVLVAALLVGITRLVLLLT</sequence>
<accession>A0ABU1PNH6</accession>
<feature type="domain" description="Pycsar effector protein" evidence="10">
    <location>
        <begin position="59"/>
        <end position="197"/>
    </location>
</feature>
<keyword evidence="12" id="KW-1185">Reference proteome</keyword>
<proteinExistence type="predicted"/>
<evidence type="ECO:0000256" key="4">
    <source>
        <dbReference type="ARBA" id="ARBA00022741"/>
    </source>
</evidence>
<keyword evidence="5 9" id="KW-1133">Transmembrane helix</keyword>
<evidence type="ECO:0000256" key="7">
    <source>
        <dbReference type="ARBA" id="ARBA00023136"/>
    </source>
</evidence>
<name>A0ABU1PNH6_9PSEU</name>
<evidence type="ECO:0000256" key="2">
    <source>
        <dbReference type="ARBA" id="ARBA00022475"/>
    </source>
</evidence>
<evidence type="ECO:0000313" key="11">
    <source>
        <dbReference type="EMBL" id="MDR6592232.1"/>
    </source>
</evidence>
<dbReference type="Proteomes" id="UP001268819">
    <property type="component" value="Unassembled WGS sequence"/>
</dbReference>
<keyword evidence="6" id="KW-0051">Antiviral defense</keyword>
<feature type="transmembrane region" description="Helical" evidence="9">
    <location>
        <begin position="181"/>
        <end position="204"/>
    </location>
</feature>
<dbReference type="Pfam" id="PF18967">
    <property type="entry name" value="PycTM"/>
    <property type="match status" value="1"/>
</dbReference>
<feature type="transmembrane region" description="Helical" evidence="9">
    <location>
        <begin position="67"/>
        <end position="86"/>
    </location>
</feature>
<dbReference type="EMBL" id="JAVDSG010000001">
    <property type="protein sequence ID" value="MDR6592232.1"/>
    <property type="molecule type" value="Genomic_DNA"/>
</dbReference>
<keyword evidence="4" id="KW-0547">Nucleotide-binding</keyword>
<dbReference type="InterPro" id="IPR043760">
    <property type="entry name" value="PycTM_dom"/>
</dbReference>
<dbReference type="RefSeq" id="WP_310303540.1">
    <property type="nucleotide sequence ID" value="NZ_BAAAXB010000001.1"/>
</dbReference>
<protein>
    <recommendedName>
        <fullName evidence="10">Pycsar effector protein domain-containing protein</fullName>
    </recommendedName>
</protein>
<evidence type="ECO:0000256" key="6">
    <source>
        <dbReference type="ARBA" id="ARBA00023118"/>
    </source>
</evidence>